<dbReference type="GO" id="GO:0016491">
    <property type="term" value="F:oxidoreductase activity"/>
    <property type="evidence" value="ECO:0007669"/>
    <property type="project" value="UniProtKB-KW"/>
</dbReference>
<keyword evidence="4 14" id="KW-1003">Cell membrane</keyword>
<accession>A0ABT3N0C2</accession>
<keyword evidence="5" id="KW-0997">Cell inner membrane</keyword>
<comment type="subcellular location">
    <subcellularLocation>
        <location evidence="1">Cell inner membrane</location>
        <topology evidence="1">Multi-pass membrane protein</topology>
    </subcellularLocation>
    <subcellularLocation>
        <location evidence="14">Cell membrane</location>
        <topology evidence="14">Multi-pass membrane protein</topology>
    </subcellularLocation>
</comment>
<evidence type="ECO:0000256" key="9">
    <source>
        <dbReference type="ARBA" id="ARBA00023002"/>
    </source>
</evidence>
<evidence type="ECO:0000256" key="4">
    <source>
        <dbReference type="ARBA" id="ARBA00022475"/>
    </source>
</evidence>
<protein>
    <recommendedName>
        <fullName evidence="14">Disulfide bond formation protein B</fullName>
    </recommendedName>
    <alternativeName>
        <fullName evidence="14">Disulfide oxidoreductase</fullName>
    </alternativeName>
</protein>
<feature type="transmembrane region" description="Helical" evidence="15">
    <location>
        <begin position="97"/>
        <end position="115"/>
    </location>
</feature>
<feature type="transmembrane region" description="Helical" evidence="15">
    <location>
        <begin position="38"/>
        <end position="59"/>
    </location>
</feature>
<feature type="transmembrane region" description="Helical" evidence="15">
    <location>
        <begin position="71"/>
        <end position="90"/>
    </location>
</feature>
<dbReference type="InterPro" id="IPR050183">
    <property type="entry name" value="DsbB"/>
</dbReference>
<evidence type="ECO:0000256" key="12">
    <source>
        <dbReference type="ARBA" id="ARBA00023186"/>
    </source>
</evidence>
<comment type="caution">
    <text evidence="16">The sequence shown here is derived from an EMBL/GenBank/DDBJ whole genome shotgun (WGS) entry which is preliminary data.</text>
</comment>
<evidence type="ECO:0000256" key="15">
    <source>
        <dbReference type="SAM" id="Phobius"/>
    </source>
</evidence>
<feature type="topological domain" description="Cytoplasmic" evidence="14">
    <location>
        <begin position="191"/>
        <end position="199"/>
    </location>
</feature>
<name>A0ABT3N0C2_9GAMM</name>
<evidence type="ECO:0000256" key="2">
    <source>
        <dbReference type="ARBA" id="ARBA00008823"/>
    </source>
</evidence>
<evidence type="ECO:0000313" key="16">
    <source>
        <dbReference type="EMBL" id="MCW7555076.1"/>
    </source>
</evidence>
<feature type="topological domain" description="Cytoplasmic" evidence="14">
    <location>
        <begin position="1"/>
        <end position="39"/>
    </location>
</feature>
<organism evidence="16 17">
    <name type="scientific">Endozoicomonas gorgoniicola</name>
    <dbReference type="NCBI Taxonomy" id="1234144"/>
    <lineage>
        <taxon>Bacteria</taxon>
        <taxon>Pseudomonadati</taxon>
        <taxon>Pseudomonadota</taxon>
        <taxon>Gammaproteobacteria</taxon>
        <taxon>Oceanospirillales</taxon>
        <taxon>Endozoicomonadaceae</taxon>
        <taxon>Endozoicomonas</taxon>
    </lineage>
</organism>
<dbReference type="SUPFAM" id="SSF158442">
    <property type="entry name" value="DsbB-like"/>
    <property type="match status" value="1"/>
</dbReference>
<evidence type="ECO:0000256" key="3">
    <source>
        <dbReference type="ARBA" id="ARBA00022448"/>
    </source>
</evidence>
<dbReference type="NCBIfam" id="NF002485">
    <property type="entry name" value="PRK01749.1"/>
    <property type="match status" value="1"/>
</dbReference>
<dbReference type="Pfam" id="PF02600">
    <property type="entry name" value="DsbB"/>
    <property type="match status" value="1"/>
</dbReference>
<dbReference type="EMBL" id="JAPFCC010000001">
    <property type="protein sequence ID" value="MCW7555076.1"/>
    <property type="molecule type" value="Genomic_DNA"/>
</dbReference>
<feature type="disulfide bond" description="Redox-active" evidence="14">
    <location>
        <begin position="131"/>
        <end position="157"/>
    </location>
</feature>
<gene>
    <name evidence="14 16" type="primary">dsbB</name>
    <name evidence="16" type="ORF">NX722_21115</name>
</gene>
<proteinExistence type="inferred from homology"/>
<keyword evidence="13 14" id="KW-0676">Redox-active center</keyword>
<feature type="topological domain" description="Periplasmic" evidence="14">
    <location>
        <begin position="57"/>
        <end position="74"/>
    </location>
</feature>
<evidence type="ECO:0000256" key="1">
    <source>
        <dbReference type="ARBA" id="ARBA00004429"/>
    </source>
</evidence>
<keyword evidence="10 14" id="KW-0472">Membrane</keyword>
<keyword evidence="11 14" id="KW-1015">Disulfide bond</keyword>
<dbReference type="PANTHER" id="PTHR36570:SF3">
    <property type="entry name" value="DISULFIDE BOND FORMATION PROTEIN B"/>
    <property type="match status" value="1"/>
</dbReference>
<evidence type="ECO:0000313" key="17">
    <source>
        <dbReference type="Proteomes" id="UP001209854"/>
    </source>
</evidence>
<comment type="similarity">
    <text evidence="2 14">Belongs to the DsbB family.</text>
</comment>
<evidence type="ECO:0000256" key="14">
    <source>
        <dbReference type="HAMAP-Rule" id="MF_00286"/>
    </source>
</evidence>
<dbReference type="PANTHER" id="PTHR36570">
    <property type="entry name" value="DISULFIDE BOND FORMATION PROTEIN B"/>
    <property type="match status" value="1"/>
</dbReference>
<evidence type="ECO:0000256" key="7">
    <source>
        <dbReference type="ARBA" id="ARBA00022982"/>
    </source>
</evidence>
<dbReference type="Gene3D" id="1.20.1550.10">
    <property type="entry name" value="DsbB-like"/>
    <property type="match status" value="1"/>
</dbReference>
<keyword evidence="6 14" id="KW-0812">Transmembrane</keyword>
<feature type="disulfide bond" description="Redox-active" evidence="14">
    <location>
        <begin position="66"/>
        <end position="69"/>
    </location>
</feature>
<feature type="transmembrane region" description="Helical" evidence="15">
    <location>
        <begin position="172"/>
        <end position="193"/>
    </location>
</feature>
<dbReference type="HAMAP" id="MF_00286">
    <property type="entry name" value="DsbB"/>
    <property type="match status" value="1"/>
</dbReference>
<evidence type="ECO:0000256" key="5">
    <source>
        <dbReference type="ARBA" id="ARBA00022519"/>
    </source>
</evidence>
<dbReference type="Proteomes" id="UP001209854">
    <property type="component" value="Unassembled WGS sequence"/>
</dbReference>
<keyword evidence="17" id="KW-1185">Reference proteome</keyword>
<evidence type="ECO:0000256" key="10">
    <source>
        <dbReference type="ARBA" id="ARBA00023136"/>
    </source>
</evidence>
<keyword evidence="3 14" id="KW-0813">Transport</keyword>
<dbReference type="InterPro" id="IPR023380">
    <property type="entry name" value="DsbB-like_sf"/>
</dbReference>
<evidence type="ECO:0000256" key="8">
    <source>
        <dbReference type="ARBA" id="ARBA00022989"/>
    </source>
</evidence>
<evidence type="ECO:0000256" key="6">
    <source>
        <dbReference type="ARBA" id="ARBA00022692"/>
    </source>
</evidence>
<keyword evidence="8 14" id="KW-1133">Transmembrane helix</keyword>
<comment type="caution">
    <text evidence="14">Lacks conserved residue(s) required for the propagation of feature annotation.</text>
</comment>
<sequence>MANADVPDSARKGSLRKVWHEFRTQPLTTVRAWQNNRLTWSIMLGTAVFLEICALYFQYGMDMHPCEMCVYQRLAVLILGLAAMVMLVAPRNRFVRGTGYALWISGAVYGLQYALEQIKNYADFNPFFSSCNAFPVFPFGLPLHEWWPGMFFPTGICGEDSWTFLSLNMANWMTIIFGIYILAFAVCVLSFVAGKLTDK</sequence>
<evidence type="ECO:0000256" key="11">
    <source>
        <dbReference type="ARBA" id="ARBA00023157"/>
    </source>
</evidence>
<comment type="function">
    <text evidence="14">Required for disulfide bond formation in some periplasmic proteins. Acts by oxidizing the DsbA protein.</text>
</comment>
<evidence type="ECO:0000256" key="13">
    <source>
        <dbReference type="ARBA" id="ARBA00023284"/>
    </source>
</evidence>
<dbReference type="InterPro" id="IPR022920">
    <property type="entry name" value="Disulphide_bond_form_DsbB"/>
</dbReference>
<reference evidence="16 17" key="1">
    <citation type="submission" date="2022-10" db="EMBL/GenBank/DDBJ databases">
        <title>High-quality genome sequences of two octocoral-associated bacteria, Endozoicomonas euniceicola EF212 and Endozoicomonas gorgoniicola PS125.</title>
        <authorList>
            <person name="Chiou Y.-J."/>
            <person name="Chen Y.-H."/>
        </authorList>
    </citation>
    <scope>NUCLEOTIDE SEQUENCE [LARGE SCALE GENOMIC DNA]</scope>
    <source>
        <strain evidence="16 17">PS125</strain>
    </source>
</reference>
<dbReference type="InterPro" id="IPR003752">
    <property type="entry name" value="DiS_bond_form_DsbB/BdbC"/>
</dbReference>
<dbReference type="RefSeq" id="WP_262564844.1">
    <property type="nucleotide sequence ID" value="NZ_JAPFCC010000001.1"/>
</dbReference>
<keyword evidence="7 14" id="KW-0249">Electron transport</keyword>
<keyword evidence="12 14" id="KW-0143">Chaperone</keyword>
<keyword evidence="9 14" id="KW-0560">Oxidoreductase</keyword>